<sequence>MPCRLSRIACKGIQILQEMETSTSRGKVDLLARKGPTVTFPMCEVDLKDAEKLLFATVAVHDPRELPVRVITYQVWQERVLKICSFNQPEYTNWKHNTGTSVTAIKLKGKF</sequence>
<gene>
    <name evidence="1" type="ORF">BaRGS_00027462</name>
</gene>
<comment type="caution">
    <text evidence="1">The sequence shown here is derived from an EMBL/GenBank/DDBJ whole genome shotgun (WGS) entry which is preliminary data.</text>
</comment>
<keyword evidence="2" id="KW-1185">Reference proteome</keyword>
<name>A0ABD0K362_9CAEN</name>
<protein>
    <submittedName>
        <fullName evidence="1">Uncharacterized protein</fullName>
    </submittedName>
</protein>
<accession>A0ABD0K362</accession>
<proteinExistence type="predicted"/>
<organism evidence="1 2">
    <name type="scientific">Batillaria attramentaria</name>
    <dbReference type="NCBI Taxonomy" id="370345"/>
    <lineage>
        <taxon>Eukaryota</taxon>
        <taxon>Metazoa</taxon>
        <taxon>Spiralia</taxon>
        <taxon>Lophotrochozoa</taxon>
        <taxon>Mollusca</taxon>
        <taxon>Gastropoda</taxon>
        <taxon>Caenogastropoda</taxon>
        <taxon>Sorbeoconcha</taxon>
        <taxon>Cerithioidea</taxon>
        <taxon>Batillariidae</taxon>
        <taxon>Batillaria</taxon>
    </lineage>
</organism>
<evidence type="ECO:0000313" key="1">
    <source>
        <dbReference type="EMBL" id="KAK7481202.1"/>
    </source>
</evidence>
<dbReference type="EMBL" id="JACVVK020000265">
    <property type="protein sequence ID" value="KAK7481202.1"/>
    <property type="molecule type" value="Genomic_DNA"/>
</dbReference>
<evidence type="ECO:0000313" key="2">
    <source>
        <dbReference type="Proteomes" id="UP001519460"/>
    </source>
</evidence>
<dbReference type="AlphaFoldDB" id="A0ABD0K362"/>
<dbReference type="Proteomes" id="UP001519460">
    <property type="component" value="Unassembled WGS sequence"/>
</dbReference>
<reference evidence="1 2" key="1">
    <citation type="journal article" date="2023" name="Sci. Data">
        <title>Genome assembly of the Korean intertidal mud-creeper Batillaria attramentaria.</title>
        <authorList>
            <person name="Patra A.K."/>
            <person name="Ho P.T."/>
            <person name="Jun S."/>
            <person name="Lee S.J."/>
            <person name="Kim Y."/>
            <person name="Won Y.J."/>
        </authorList>
    </citation>
    <scope>NUCLEOTIDE SEQUENCE [LARGE SCALE GENOMIC DNA]</scope>
    <source>
        <strain evidence="1">Wonlab-2016</strain>
    </source>
</reference>